<comment type="similarity">
    <text evidence="1">Belongs to the carbohydrate kinase PfkB family.</text>
</comment>
<proteinExistence type="inferred from homology"/>
<dbReference type="SUPFAM" id="SSF53613">
    <property type="entry name" value="Ribokinase-like"/>
    <property type="match status" value="1"/>
</dbReference>
<keyword evidence="2" id="KW-0808">Transferase</keyword>
<name>A0A1F5SI76_9BACT</name>
<dbReference type="STRING" id="1797994.A2227_05780"/>
<evidence type="ECO:0000256" key="1">
    <source>
        <dbReference type="ARBA" id="ARBA00010688"/>
    </source>
</evidence>
<evidence type="ECO:0000313" key="6">
    <source>
        <dbReference type="Proteomes" id="UP000178367"/>
    </source>
</evidence>
<accession>A0A1F5SI76</accession>
<dbReference type="InterPro" id="IPR002139">
    <property type="entry name" value="Ribo/fructo_kinase"/>
</dbReference>
<dbReference type="InterPro" id="IPR002173">
    <property type="entry name" value="Carboh/pur_kinase_PfkB_CS"/>
</dbReference>
<protein>
    <recommendedName>
        <fullName evidence="4">Carbohydrate kinase PfkB domain-containing protein</fullName>
    </recommendedName>
</protein>
<dbReference type="Gene3D" id="3.40.1190.20">
    <property type="match status" value="1"/>
</dbReference>
<dbReference type="EMBL" id="MFGB01000018">
    <property type="protein sequence ID" value="OGF25981.1"/>
    <property type="molecule type" value="Genomic_DNA"/>
</dbReference>
<evidence type="ECO:0000259" key="4">
    <source>
        <dbReference type="Pfam" id="PF00294"/>
    </source>
</evidence>
<dbReference type="InterPro" id="IPR011611">
    <property type="entry name" value="PfkB_dom"/>
</dbReference>
<gene>
    <name evidence="5" type="ORF">A2227_05780</name>
</gene>
<dbReference type="PROSITE" id="PS00583">
    <property type="entry name" value="PFKB_KINASES_1"/>
    <property type="match status" value="1"/>
</dbReference>
<comment type="caution">
    <text evidence="5">The sequence shown here is derived from an EMBL/GenBank/DDBJ whole genome shotgun (WGS) entry which is preliminary data.</text>
</comment>
<organism evidence="5 6">
    <name type="scientific">Candidatus Falkowbacteria bacterium RIFOXYA2_FULL_47_19</name>
    <dbReference type="NCBI Taxonomy" id="1797994"/>
    <lineage>
        <taxon>Bacteria</taxon>
        <taxon>Candidatus Falkowiibacteriota</taxon>
    </lineage>
</organism>
<reference evidence="5 6" key="1">
    <citation type="journal article" date="2016" name="Nat. Commun.">
        <title>Thousands of microbial genomes shed light on interconnected biogeochemical processes in an aquifer system.</title>
        <authorList>
            <person name="Anantharaman K."/>
            <person name="Brown C.T."/>
            <person name="Hug L.A."/>
            <person name="Sharon I."/>
            <person name="Castelle C.J."/>
            <person name="Probst A.J."/>
            <person name="Thomas B.C."/>
            <person name="Singh A."/>
            <person name="Wilkins M.J."/>
            <person name="Karaoz U."/>
            <person name="Brodie E.L."/>
            <person name="Williams K.H."/>
            <person name="Hubbard S.S."/>
            <person name="Banfield J.F."/>
        </authorList>
    </citation>
    <scope>NUCLEOTIDE SEQUENCE [LARGE SCALE GENOMIC DNA]</scope>
</reference>
<dbReference type="GO" id="GO:0006796">
    <property type="term" value="P:phosphate-containing compound metabolic process"/>
    <property type="evidence" value="ECO:0007669"/>
    <property type="project" value="UniProtKB-ARBA"/>
</dbReference>
<dbReference type="InterPro" id="IPR029056">
    <property type="entry name" value="Ribokinase-like"/>
</dbReference>
<dbReference type="PANTHER" id="PTHR10584:SF166">
    <property type="entry name" value="RIBOKINASE"/>
    <property type="match status" value="1"/>
</dbReference>
<dbReference type="PANTHER" id="PTHR10584">
    <property type="entry name" value="SUGAR KINASE"/>
    <property type="match status" value="1"/>
</dbReference>
<evidence type="ECO:0000313" key="5">
    <source>
        <dbReference type="EMBL" id="OGF25981.1"/>
    </source>
</evidence>
<dbReference type="PRINTS" id="PR00990">
    <property type="entry name" value="RIBOKINASE"/>
</dbReference>
<sequence length="299" mass="33631">MTDIIGDAEALRRDFPDFDPKKRYCYGDFPAGFQASFGGGGPNIAYNLARLGLKSIILGQTGNDFAPYEKWLKVNRIDVSRIKKHPHEPGSYVVIENNHDGSQRFYTSYCRFDLDYCSIIKDVGPEILVISPDNGVEASMEYVRVAQECRIPYIFDPGQNVEYFSIPQMIEAVGGAIIVISNEKEHEIIKKRTGIWSMDIPTVIVTRGARGVEARRKKRLIRVESARTDAFAEPTGAGDAFRAGLLYGLVKNWPLEQTLMLANTVAVFAVEARGTQNHRFTKAEIIKRCRDNYGEELKL</sequence>
<dbReference type="AlphaFoldDB" id="A0A1F5SI76"/>
<dbReference type="GO" id="GO:0016301">
    <property type="term" value="F:kinase activity"/>
    <property type="evidence" value="ECO:0007669"/>
    <property type="project" value="UniProtKB-KW"/>
</dbReference>
<dbReference type="Proteomes" id="UP000178367">
    <property type="component" value="Unassembled WGS sequence"/>
</dbReference>
<feature type="domain" description="Carbohydrate kinase PfkB" evidence="4">
    <location>
        <begin position="187"/>
        <end position="277"/>
    </location>
</feature>
<feature type="domain" description="Carbohydrate kinase PfkB" evidence="4">
    <location>
        <begin position="33"/>
        <end position="106"/>
    </location>
</feature>
<evidence type="ECO:0000256" key="2">
    <source>
        <dbReference type="ARBA" id="ARBA00022679"/>
    </source>
</evidence>
<dbReference type="Pfam" id="PF00294">
    <property type="entry name" value="PfkB"/>
    <property type="match status" value="2"/>
</dbReference>
<evidence type="ECO:0000256" key="3">
    <source>
        <dbReference type="ARBA" id="ARBA00022777"/>
    </source>
</evidence>
<keyword evidence="3" id="KW-0418">Kinase</keyword>